<sequence length="859" mass="99474">MKGKAVQNKFPSIIRRRMFYSTAAATLLVMFAVWSSWRLWQTTEDEHAYIEEVLYPSQRHLLSVSRLVERTNQATLFRILFDDEKYELEHSRLWKYEIQPLMDSLQAQERTWHSVDDRTLLQDVTISLQKLYIQQFAFIKKYKIDKAFKSEQEMYEQALEEVKREGATPSLFNTPVVKDSLAEVAVTDSLPQELPEGFPSDGKESSLLDAPTETRTSNPLLQEYQRRVAPIADKVQAETARLLLNFDGQLRLSRELVARNRLLMIIEGVIVLIVLFVLMLLGSRWAYVRLSSGLRRLHHFFAELAQTNVPATVPVSQDELGRLCVDGIQIRENMQIIRNFAEEVAKGHLEAELEGLPEGEVAVSLKKMRQALIEVAQQERERSWITEGLNLFADILRRTDDVQAMYDELMRELVRYVGAQQAALFVLKSEEDEETHLELTSFYAFDRKRLMKKEISKGEGLVGQCWVEGNTIYLLKVPEQYVEISGGMGSEKPRSLLIVPLKARDRTLGVLELASFHPMGEKERRFVEELASDIGSTLFSLQSAEQTRRLLEESRLITEQMRLQEEELQKEINRLVGEVRQLKYESKEYRTLLDAIREKAIVMEFDSNGNFIYVNERFCEITGFEKEDLLGKSRMIYAPADADPAEFNLLWSQLSSGVYLEKELKRSRKDGTPFWLRAQLFPIHDEKGEFKKVLCIATDITGKVQSTQRMMRSQQELSAKQLAFERACISIETDKHFHILDINEYACRLLGIEREQALHAHLDELVLGRLDFDDLLRRLEQDEVVSGDVLMAAQDFQYKYVRLTAVAARNINQEIEHVFFIGLDLSADKHREIDLQAKVEALEKKVYRLERNIEELKQL</sequence>
<dbReference type="InterPro" id="IPR003018">
    <property type="entry name" value="GAF"/>
</dbReference>
<dbReference type="RefSeq" id="WP_166920390.1">
    <property type="nucleotide sequence ID" value="NZ_JAASRN010000003.1"/>
</dbReference>
<dbReference type="Pfam" id="PF13185">
    <property type="entry name" value="GAF_2"/>
    <property type="match status" value="1"/>
</dbReference>
<dbReference type="InterPro" id="IPR001610">
    <property type="entry name" value="PAC"/>
</dbReference>
<organism evidence="6 7">
    <name type="scientific">Thermonema lapsum</name>
    <dbReference type="NCBI Taxonomy" id="28195"/>
    <lineage>
        <taxon>Bacteria</taxon>
        <taxon>Pseudomonadati</taxon>
        <taxon>Bacteroidota</taxon>
        <taxon>Cytophagia</taxon>
        <taxon>Cytophagales</taxon>
        <taxon>Thermonemataceae</taxon>
        <taxon>Thermonema</taxon>
    </lineage>
</organism>
<evidence type="ECO:0000256" key="1">
    <source>
        <dbReference type="SAM" id="Coils"/>
    </source>
</evidence>
<feature type="domain" description="PAS" evidence="4">
    <location>
        <begin position="585"/>
        <end position="641"/>
    </location>
</feature>
<evidence type="ECO:0000313" key="7">
    <source>
        <dbReference type="Proteomes" id="UP000537126"/>
    </source>
</evidence>
<dbReference type="InterPro" id="IPR000700">
    <property type="entry name" value="PAS-assoc_C"/>
</dbReference>
<keyword evidence="3" id="KW-0472">Membrane</keyword>
<dbReference type="CDD" id="cd00130">
    <property type="entry name" value="PAS"/>
    <property type="match status" value="2"/>
</dbReference>
<name>A0A846MSK0_9BACT</name>
<protein>
    <submittedName>
        <fullName evidence="6">PAS domain S-box-containing protein</fullName>
    </submittedName>
</protein>
<feature type="coiled-coil region" evidence="1">
    <location>
        <begin position="832"/>
        <end position="859"/>
    </location>
</feature>
<evidence type="ECO:0000256" key="2">
    <source>
        <dbReference type="SAM" id="MobiDB-lite"/>
    </source>
</evidence>
<dbReference type="Proteomes" id="UP000537126">
    <property type="component" value="Unassembled WGS sequence"/>
</dbReference>
<dbReference type="InterPro" id="IPR052155">
    <property type="entry name" value="Biofilm_reg_signaling"/>
</dbReference>
<feature type="coiled-coil region" evidence="1">
    <location>
        <begin position="551"/>
        <end position="585"/>
    </location>
</feature>
<dbReference type="InterPro" id="IPR029016">
    <property type="entry name" value="GAF-like_dom_sf"/>
</dbReference>
<evidence type="ECO:0000259" key="5">
    <source>
        <dbReference type="PROSITE" id="PS50113"/>
    </source>
</evidence>
<dbReference type="SUPFAM" id="SSF55781">
    <property type="entry name" value="GAF domain-like"/>
    <property type="match status" value="1"/>
</dbReference>
<feature type="transmembrane region" description="Helical" evidence="3">
    <location>
        <begin position="262"/>
        <end position="287"/>
    </location>
</feature>
<proteinExistence type="predicted"/>
<feature type="domain" description="PAC" evidence="5">
    <location>
        <begin position="660"/>
        <end position="712"/>
    </location>
</feature>
<keyword evidence="3" id="KW-1133">Transmembrane helix</keyword>
<dbReference type="SMART" id="SM00086">
    <property type="entry name" value="PAC"/>
    <property type="match status" value="2"/>
</dbReference>
<keyword evidence="3" id="KW-0812">Transmembrane</keyword>
<evidence type="ECO:0000259" key="4">
    <source>
        <dbReference type="PROSITE" id="PS50112"/>
    </source>
</evidence>
<dbReference type="Gene3D" id="3.30.450.40">
    <property type="match status" value="1"/>
</dbReference>
<keyword evidence="1" id="KW-0175">Coiled coil</keyword>
<dbReference type="PROSITE" id="PS50113">
    <property type="entry name" value="PAC"/>
    <property type="match status" value="1"/>
</dbReference>
<keyword evidence="7" id="KW-1185">Reference proteome</keyword>
<dbReference type="EMBL" id="JAASRN010000003">
    <property type="protein sequence ID" value="NIK74533.1"/>
    <property type="molecule type" value="Genomic_DNA"/>
</dbReference>
<gene>
    <name evidence="6" type="ORF">FHS56_002058</name>
</gene>
<evidence type="ECO:0000256" key="3">
    <source>
        <dbReference type="SAM" id="Phobius"/>
    </source>
</evidence>
<dbReference type="NCBIfam" id="TIGR00229">
    <property type="entry name" value="sensory_box"/>
    <property type="match status" value="1"/>
</dbReference>
<comment type="caution">
    <text evidence="6">The sequence shown here is derived from an EMBL/GenBank/DDBJ whole genome shotgun (WGS) entry which is preliminary data.</text>
</comment>
<dbReference type="InterPro" id="IPR000014">
    <property type="entry name" value="PAS"/>
</dbReference>
<dbReference type="Pfam" id="PF13426">
    <property type="entry name" value="PAS_9"/>
    <property type="match status" value="2"/>
</dbReference>
<feature type="region of interest" description="Disordered" evidence="2">
    <location>
        <begin position="192"/>
        <end position="212"/>
    </location>
</feature>
<dbReference type="PANTHER" id="PTHR44757">
    <property type="entry name" value="DIGUANYLATE CYCLASE DGCP"/>
    <property type="match status" value="1"/>
</dbReference>
<reference evidence="6 7" key="1">
    <citation type="submission" date="2020-03" db="EMBL/GenBank/DDBJ databases">
        <title>Genomic Encyclopedia of Type Strains, Phase IV (KMG-IV): sequencing the most valuable type-strain genomes for metagenomic binning, comparative biology and taxonomic classification.</title>
        <authorList>
            <person name="Goeker M."/>
        </authorList>
    </citation>
    <scope>NUCLEOTIDE SEQUENCE [LARGE SCALE GENOMIC DNA]</scope>
    <source>
        <strain evidence="6 7">DSM 5718</strain>
    </source>
</reference>
<dbReference type="PANTHER" id="PTHR44757:SF2">
    <property type="entry name" value="BIOFILM ARCHITECTURE MAINTENANCE PROTEIN MBAA"/>
    <property type="match status" value="1"/>
</dbReference>
<evidence type="ECO:0000313" key="6">
    <source>
        <dbReference type="EMBL" id="NIK74533.1"/>
    </source>
</evidence>
<dbReference type="PROSITE" id="PS50112">
    <property type="entry name" value="PAS"/>
    <property type="match status" value="1"/>
</dbReference>
<accession>A0A846MSK0</accession>
<dbReference type="SMART" id="SM00091">
    <property type="entry name" value="PAS"/>
    <property type="match status" value="2"/>
</dbReference>
<dbReference type="SMART" id="SM00065">
    <property type="entry name" value="GAF"/>
    <property type="match status" value="1"/>
</dbReference>
<dbReference type="SUPFAM" id="SSF55785">
    <property type="entry name" value="PYP-like sensor domain (PAS domain)"/>
    <property type="match status" value="2"/>
</dbReference>
<dbReference type="AlphaFoldDB" id="A0A846MSK0"/>
<dbReference type="InterPro" id="IPR035965">
    <property type="entry name" value="PAS-like_dom_sf"/>
</dbReference>
<dbReference type="Gene3D" id="3.30.450.20">
    <property type="entry name" value="PAS domain"/>
    <property type="match status" value="2"/>
</dbReference>